<dbReference type="AlphaFoldDB" id="A7F5U2"/>
<proteinExistence type="predicted"/>
<reference evidence="2" key="1">
    <citation type="journal article" date="2011" name="PLoS Genet.">
        <title>Genomic analysis of the necrotrophic fungal pathogens Sclerotinia sclerotiorum and Botrytis cinerea.</title>
        <authorList>
            <person name="Amselem J."/>
            <person name="Cuomo C.A."/>
            <person name="van Kan J.A."/>
            <person name="Viaud M."/>
            <person name="Benito E.P."/>
            <person name="Couloux A."/>
            <person name="Coutinho P.M."/>
            <person name="de Vries R.P."/>
            <person name="Dyer P.S."/>
            <person name="Fillinger S."/>
            <person name="Fournier E."/>
            <person name="Gout L."/>
            <person name="Hahn M."/>
            <person name="Kohn L."/>
            <person name="Lapalu N."/>
            <person name="Plummer K.M."/>
            <person name="Pradier J.M."/>
            <person name="Quevillon E."/>
            <person name="Sharon A."/>
            <person name="Simon A."/>
            <person name="ten Have A."/>
            <person name="Tudzynski B."/>
            <person name="Tudzynski P."/>
            <person name="Wincker P."/>
            <person name="Andrew M."/>
            <person name="Anthouard V."/>
            <person name="Beever R.E."/>
            <person name="Beffa R."/>
            <person name="Benoit I."/>
            <person name="Bouzid O."/>
            <person name="Brault B."/>
            <person name="Chen Z."/>
            <person name="Choquer M."/>
            <person name="Collemare J."/>
            <person name="Cotton P."/>
            <person name="Danchin E.G."/>
            <person name="Da Silva C."/>
            <person name="Gautier A."/>
            <person name="Giraud C."/>
            <person name="Giraud T."/>
            <person name="Gonzalez C."/>
            <person name="Grossetete S."/>
            <person name="Guldener U."/>
            <person name="Henrissat B."/>
            <person name="Howlett B.J."/>
            <person name="Kodira C."/>
            <person name="Kretschmer M."/>
            <person name="Lappartient A."/>
            <person name="Leroch M."/>
            <person name="Levis C."/>
            <person name="Mauceli E."/>
            <person name="Neuveglise C."/>
            <person name="Oeser B."/>
            <person name="Pearson M."/>
            <person name="Poulain J."/>
            <person name="Poussereau N."/>
            <person name="Quesneville H."/>
            <person name="Rascle C."/>
            <person name="Schumacher J."/>
            <person name="Segurens B."/>
            <person name="Sexton A."/>
            <person name="Silva E."/>
            <person name="Sirven C."/>
            <person name="Soanes D.M."/>
            <person name="Talbot N.J."/>
            <person name="Templeton M."/>
            <person name="Yandava C."/>
            <person name="Yarden O."/>
            <person name="Zeng Q."/>
            <person name="Rollins J.A."/>
            <person name="Lebrun M.H."/>
            <person name="Dickman M."/>
        </authorList>
    </citation>
    <scope>NUCLEOTIDE SEQUENCE [LARGE SCALE GENOMIC DNA]</scope>
    <source>
        <strain evidence="2">ATCC 18683 / 1980 / Ss-1</strain>
    </source>
</reference>
<dbReference type="InParanoid" id="A7F5U2"/>
<dbReference type="EMBL" id="CH476643">
    <property type="protein sequence ID" value="EDN98113.1"/>
    <property type="molecule type" value="Genomic_DNA"/>
</dbReference>
<organism evidence="1 2">
    <name type="scientific">Sclerotinia sclerotiorum (strain ATCC 18683 / 1980 / Ss-1)</name>
    <name type="common">White mold</name>
    <name type="synonym">Whetzelinia sclerotiorum</name>
    <dbReference type="NCBI Taxonomy" id="665079"/>
    <lineage>
        <taxon>Eukaryota</taxon>
        <taxon>Fungi</taxon>
        <taxon>Dikarya</taxon>
        <taxon>Ascomycota</taxon>
        <taxon>Pezizomycotina</taxon>
        <taxon>Leotiomycetes</taxon>
        <taxon>Helotiales</taxon>
        <taxon>Sclerotiniaceae</taxon>
        <taxon>Sclerotinia</taxon>
    </lineage>
</organism>
<dbReference type="HOGENOM" id="CLU_2655974_0_0_1"/>
<keyword evidence="2" id="KW-1185">Reference proteome</keyword>
<dbReference type="RefSeq" id="XP_001585878.1">
    <property type="nucleotide sequence ID" value="XM_001585828.1"/>
</dbReference>
<evidence type="ECO:0000313" key="1">
    <source>
        <dbReference type="EMBL" id="EDN98113.1"/>
    </source>
</evidence>
<name>A7F5U2_SCLS1</name>
<evidence type="ECO:0000313" key="2">
    <source>
        <dbReference type="Proteomes" id="UP000001312"/>
    </source>
</evidence>
<sequence length="76" mass="8421">MCYCPNGLRVVAVFNLIPLSCNIAAVHKMLLVPIVSNDAWLDRNSALMSFSSRWRDRAMDRKKYAGTDTKTSAATG</sequence>
<accession>A7F5U2</accession>
<protein>
    <submittedName>
        <fullName evidence="1">Uncharacterized protein</fullName>
    </submittedName>
</protein>
<dbReference type="KEGG" id="ssl:SS1G_12970"/>
<dbReference type="Proteomes" id="UP000001312">
    <property type="component" value="Unassembled WGS sequence"/>
</dbReference>
<dbReference type="GeneID" id="5482072"/>
<gene>
    <name evidence="1" type="ORF">SS1G_12970</name>
</gene>